<protein>
    <submittedName>
        <fullName evidence="2">Uncharacterized protein</fullName>
    </submittedName>
</protein>
<proteinExistence type="predicted"/>
<dbReference type="KEGG" id="rba:RB7108"/>
<feature type="region of interest" description="Disordered" evidence="1">
    <location>
        <begin position="57"/>
        <end position="91"/>
    </location>
</feature>
<sequence length="91" mass="10218">MVGCLAVIVSRRFGGEASNAEIEKVKLTILNCKLQTELLPPSRPGYYLAPSRCFGTKRGVRSPHQQPHKPTGHSPRHVEHGLHRRRLERGD</sequence>
<dbReference type="AlphaFoldDB" id="Q7UP80"/>
<feature type="compositionally biased region" description="Basic residues" evidence="1">
    <location>
        <begin position="82"/>
        <end position="91"/>
    </location>
</feature>
<accession>Q7UP80</accession>
<organism evidence="2 3">
    <name type="scientific">Rhodopirellula baltica (strain DSM 10527 / NCIMB 13988 / SH1)</name>
    <dbReference type="NCBI Taxonomy" id="243090"/>
    <lineage>
        <taxon>Bacteria</taxon>
        <taxon>Pseudomonadati</taxon>
        <taxon>Planctomycetota</taxon>
        <taxon>Planctomycetia</taxon>
        <taxon>Pirellulales</taxon>
        <taxon>Pirellulaceae</taxon>
        <taxon>Rhodopirellula</taxon>
    </lineage>
</organism>
<feature type="compositionally biased region" description="Basic residues" evidence="1">
    <location>
        <begin position="58"/>
        <end position="75"/>
    </location>
</feature>
<dbReference type="STRING" id="243090.RB7108"/>
<dbReference type="EnsemblBacteria" id="CAD75182">
    <property type="protein sequence ID" value="CAD75182"/>
    <property type="gene ID" value="RB7108"/>
</dbReference>
<gene>
    <name evidence="2" type="ordered locus">RB7108</name>
</gene>
<dbReference type="Pfam" id="PF07628">
    <property type="entry name" value="DUF1589"/>
    <property type="match status" value="1"/>
</dbReference>
<name>Q7UP80_RHOBA</name>
<evidence type="ECO:0000313" key="3">
    <source>
        <dbReference type="Proteomes" id="UP000001025"/>
    </source>
</evidence>
<reference evidence="2 3" key="1">
    <citation type="journal article" date="2003" name="Proc. Natl. Acad. Sci. U.S.A.">
        <title>Complete genome sequence of the marine planctomycete Pirellula sp. strain 1.</title>
        <authorList>
            <person name="Gloeckner F.O."/>
            <person name="Kube M."/>
            <person name="Bauer M."/>
            <person name="Teeling H."/>
            <person name="Lombardot T."/>
            <person name="Ludwig W."/>
            <person name="Gade D."/>
            <person name="Beck A."/>
            <person name="Borzym K."/>
            <person name="Heitmann K."/>
            <person name="Rabus R."/>
            <person name="Schlesner H."/>
            <person name="Amann R."/>
            <person name="Reinhardt R."/>
        </authorList>
    </citation>
    <scope>NUCLEOTIDE SEQUENCE [LARGE SCALE GENOMIC DNA]</scope>
    <source>
        <strain evidence="3">DSM 10527 / NCIMB 13988 / SH1</strain>
    </source>
</reference>
<evidence type="ECO:0000256" key="1">
    <source>
        <dbReference type="SAM" id="MobiDB-lite"/>
    </source>
</evidence>
<dbReference type="HOGENOM" id="CLU_2424892_0_0_0"/>
<dbReference type="InterPro" id="IPR011480">
    <property type="entry name" value="DUF1589"/>
</dbReference>
<dbReference type="Proteomes" id="UP000001025">
    <property type="component" value="Chromosome"/>
</dbReference>
<dbReference type="EMBL" id="BX294145">
    <property type="protein sequence ID" value="CAD75182.1"/>
    <property type="molecule type" value="Genomic_DNA"/>
</dbReference>
<evidence type="ECO:0000313" key="2">
    <source>
        <dbReference type="EMBL" id="CAD75182.1"/>
    </source>
</evidence>
<keyword evidence="3" id="KW-1185">Reference proteome</keyword>
<dbReference type="InParanoid" id="Q7UP80"/>